<feature type="transmembrane region" description="Helical" evidence="11">
    <location>
        <begin position="223"/>
        <end position="247"/>
    </location>
</feature>
<dbReference type="eggNOG" id="arCOG02569">
    <property type="taxonomic scope" value="Archaea"/>
</dbReference>
<protein>
    <submittedName>
        <fullName evidence="13">Chloride channel protein EriC</fullName>
    </submittedName>
</protein>
<dbReference type="GeneID" id="82172030"/>
<gene>
    <name evidence="13" type="ORF">BD01_0283</name>
</gene>
<evidence type="ECO:0000256" key="8">
    <source>
        <dbReference type="ARBA" id="ARBA00023214"/>
    </source>
</evidence>
<feature type="transmembrane region" description="Helical" evidence="11">
    <location>
        <begin position="334"/>
        <end position="357"/>
    </location>
</feature>
<dbReference type="Gene3D" id="1.10.3080.10">
    <property type="entry name" value="Clc chloride channel"/>
    <property type="match status" value="1"/>
</dbReference>
<evidence type="ECO:0000256" key="4">
    <source>
        <dbReference type="ARBA" id="ARBA00022989"/>
    </source>
</evidence>
<evidence type="ECO:0000256" key="5">
    <source>
        <dbReference type="ARBA" id="ARBA00023065"/>
    </source>
</evidence>
<accession>W8P3B2</accession>
<reference evidence="13 14" key="1">
    <citation type="submission" date="2014-02" db="EMBL/GenBank/DDBJ databases">
        <title>Genome Sequence of an Hyperthermophilic Archaeon, Thermococcus nautili 30-1, producing viral vesicles.</title>
        <authorList>
            <person name="Oberto J."/>
            <person name="Gaudin M."/>
            <person name="Cossu M."/>
            <person name="Gorlas A."/>
            <person name="Slesarev A."/>
            <person name="Marguet E."/>
            <person name="Forterre P."/>
        </authorList>
    </citation>
    <scope>NUCLEOTIDE SEQUENCE [LARGE SCALE GENOMIC DNA]</scope>
    <source>
        <strain evidence="13 14">30-1</strain>
    </source>
</reference>
<keyword evidence="6 11" id="KW-0472">Membrane</keyword>
<feature type="transmembrane region" description="Helical" evidence="11">
    <location>
        <begin position="184"/>
        <end position="211"/>
    </location>
</feature>
<dbReference type="SUPFAM" id="SSF81340">
    <property type="entry name" value="Clc chloride channel"/>
    <property type="match status" value="1"/>
</dbReference>
<feature type="domain" description="CBS" evidence="12">
    <location>
        <begin position="511"/>
        <end position="570"/>
    </location>
</feature>
<keyword evidence="14" id="KW-1185">Reference proteome</keyword>
<evidence type="ECO:0000256" key="10">
    <source>
        <dbReference type="PROSITE-ProRule" id="PRU00703"/>
    </source>
</evidence>
<dbReference type="STRING" id="195522.BD01_0283"/>
<sequence>MNGEWDLGKYVRKWSILLGIAAIAGLVGGLGALAFRLLIEAIHSLFFTSMLPRISYEFHGVNLGYILLPVFGALLIAPMVKKYPELRGNGVPEVIEGIIFKSGKIGARLAFLKTLATAISIGSGAPLGREGPAAFIGAALDSALAEKLPKPQARKLITTCGLAAGIAGTFNTPLAGAMFALEVIYMGAITINLVPIFVSAIIGNAITLVVLHNPARFPVLNPNISVLAGIPFYFLLGVVLGLIGYAYTRALYMATDAFDRFSKKYPFELRLLIGALGIGLIGMLLPRDGIFGIGFGGIKDALLGKFALETLIILALAKMTATLLAISSGFSGGIFAPSLFIGTMLGSAFGTIVSHFVPANVEAYALAGMAGFFAAATQAPLTQIIMITEMSGTYAYSPAVALTSVVAFLTARAFFKGSSIYTIKLERKGIKVKTGRPLILETIAVHEIMSTRVVRINAKRPLMEVERIIASTGHDFLPVVDDEGRVIGIIGVPDILGKSTSIKKLPVERFMRRNFAVVTPRETAQDALEKILMNDQNLLPVVDENGKLLGVVTKKDIYRAYYHAIEGIYLW</sequence>
<evidence type="ECO:0000256" key="3">
    <source>
        <dbReference type="ARBA" id="ARBA00022692"/>
    </source>
</evidence>
<organism evidence="13 14">
    <name type="scientific">Thermococcus nautili</name>
    <dbReference type="NCBI Taxonomy" id="195522"/>
    <lineage>
        <taxon>Archaea</taxon>
        <taxon>Methanobacteriati</taxon>
        <taxon>Methanobacteriota</taxon>
        <taxon>Thermococci</taxon>
        <taxon>Thermococcales</taxon>
        <taxon>Thermococcaceae</taxon>
        <taxon>Thermococcus</taxon>
    </lineage>
</organism>
<evidence type="ECO:0000313" key="14">
    <source>
        <dbReference type="Proteomes" id="UP000019434"/>
    </source>
</evidence>
<keyword evidence="7" id="KW-0869">Chloride channel</keyword>
<dbReference type="RefSeq" id="WP_042689161.1">
    <property type="nucleotide sequence ID" value="NZ_CP007264.1"/>
</dbReference>
<evidence type="ECO:0000256" key="11">
    <source>
        <dbReference type="SAM" id="Phobius"/>
    </source>
</evidence>
<feature type="transmembrane region" description="Helical" evidence="11">
    <location>
        <begin position="364"/>
        <end position="388"/>
    </location>
</feature>
<evidence type="ECO:0000313" key="13">
    <source>
        <dbReference type="EMBL" id="AHL21910.1"/>
    </source>
</evidence>
<feature type="transmembrane region" description="Helical" evidence="11">
    <location>
        <begin position="267"/>
        <end position="285"/>
    </location>
</feature>
<comment type="subcellular location">
    <subcellularLocation>
        <location evidence="1">Membrane</location>
        <topology evidence="1">Multi-pass membrane protein</topology>
    </subcellularLocation>
</comment>
<dbReference type="Gene3D" id="3.10.580.10">
    <property type="entry name" value="CBS-domain"/>
    <property type="match status" value="2"/>
</dbReference>
<keyword evidence="4 11" id="KW-1133">Transmembrane helix</keyword>
<keyword evidence="8" id="KW-0868">Chloride</keyword>
<feature type="transmembrane region" description="Helical" evidence="11">
    <location>
        <begin position="306"/>
        <end position="328"/>
    </location>
</feature>
<feature type="transmembrane region" description="Helical" evidence="11">
    <location>
        <begin position="16"/>
        <end position="39"/>
    </location>
</feature>
<dbReference type="InterPro" id="IPR046342">
    <property type="entry name" value="CBS_dom_sf"/>
</dbReference>
<dbReference type="GO" id="GO:0016020">
    <property type="term" value="C:membrane"/>
    <property type="evidence" value="ECO:0007669"/>
    <property type="project" value="UniProtKB-SubCell"/>
</dbReference>
<name>W8P3B2_9EURY</name>
<feature type="transmembrane region" description="Helical" evidence="11">
    <location>
        <begin position="156"/>
        <end position="178"/>
    </location>
</feature>
<dbReference type="KEGG" id="tnu:BD01_0283"/>
<feature type="transmembrane region" description="Helical" evidence="11">
    <location>
        <begin position="59"/>
        <end position="77"/>
    </location>
</feature>
<keyword evidence="5" id="KW-0406">Ion transport</keyword>
<dbReference type="PANTHER" id="PTHR43427">
    <property type="entry name" value="CHLORIDE CHANNEL PROTEIN CLC-E"/>
    <property type="match status" value="1"/>
</dbReference>
<keyword evidence="2" id="KW-0813">Transport</keyword>
<dbReference type="InterPro" id="IPR050368">
    <property type="entry name" value="ClC-type_chloride_channel"/>
</dbReference>
<dbReference type="OrthoDB" id="89900at2157"/>
<dbReference type="GO" id="GO:0015108">
    <property type="term" value="F:chloride transmembrane transporter activity"/>
    <property type="evidence" value="ECO:0007669"/>
    <property type="project" value="InterPro"/>
</dbReference>
<proteinExistence type="predicted"/>
<dbReference type="InterPro" id="IPR014743">
    <property type="entry name" value="Cl-channel_core"/>
</dbReference>
<dbReference type="SUPFAM" id="SSF54631">
    <property type="entry name" value="CBS-domain pair"/>
    <property type="match status" value="1"/>
</dbReference>
<dbReference type="EMBL" id="CP007264">
    <property type="protein sequence ID" value="AHL21910.1"/>
    <property type="molecule type" value="Genomic_DNA"/>
</dbReference>
<dbReference type="PANTHER" id="PTHR43427:SF6">
    <property type="entry name" value="CHLORIDE CHANNEL PROTEIN CLC-E"/>
    <property type="match status" value="1"/>
</dbReference>
<dbReference type="InterPro" id="IPR001807">
    <property type="entry name" value="ClC"/>
</dbReference>
<evidence type="ECO:0000259" key="12">
    <source>
        <dbReference type="PROSITE" id="PS51371"/>
    </source>
</evidence>
<evidence type="ECO:0000256" key="7">
    <source>
        <dbReference type="ARBA" id="ARBA00023173"/>
    </source>
</evidence>
<dbReference type="PROSITE" id="PS51371">
    <property type="entry name" value="CBS"/>
    <property type="match status" value="2"/>
</dbReference>
<keyword evidence="9" id="KW-0407">Ion channel</keyword>
<dbReference type="CDD" id="cd00400">
    <property type="entry name" value="Voltage_gated_ClC"/>
    <property type="match status" value="1"/>
</dbReference>
<dbReference type="AlphaFoldDB" id="W8P3B2"/>
<dbReference type="HOGENOM" id="CLU_015263_5_1_2"/>
<dbReference type="Pfam" id="PF00654">
    <property type="entry name" value="Voltage_CLC"/>
    <property type="match status" value="1"/>
</dbReference>
<feature type="domain" description="CBS" evidence="12">
    <location>
        <begin position="449"/>
        <end position="507"/>
    </location>
</feature>
<keyword evidence="10" id="KW-0129">CBS domain</keyword>
<evidence type="ECO:0000256" key="9">
    <source>
        <dbReference type="ARBA" id="ARBA00023303"/>
    </source>
</evidence>
<evidence type="ECO:0000256" key="2">
    <source>
        <dbReference type="ARBA" id="ARBA00022448"/>
    </source>
</evidence>
<dbReference type="PRINTS" id="PR00762">
    <property type="entry name" value="CLCHANNEL"/>
</dbReference>
<evidence type="ECO:0000256" key="1">
    <source>
        <dbReference type="ARBA" id="ARBA00004141"/>
    </source>
</evidence>
<dbReference type="InterPro" id="IPR000644">
    <property type="entry name" value="CBS_dom"/>
</dbReference>
<dbReference type="Pfam" id="PF00571">
    <property type="entry name" value="CBS"/>
    <property type="match status" value="2"/>
</dbReference>
<evidence type="ECO:0000256" key="6">
    <source>
        <dbReference type="ARBA" id="ARBA00023136"/>
    </source>
</evidence>
<feature type="transmembrane region" description="Helical" evidence="11">
    <location>
        <begin position="394"/>
        <end position="415"/>
    </location>
</feature>
<keyword evidence="3 11" id="KW-0812">Transmembrane</keyword>
<dbReference type="SMART" id="SM00116">
    <property type="entry name" value="CBS"/>
    <property type="match status" value="2"/>
</dbReference>
<dbReference type="Proteomes" id="UP000019434">
    <property type="component" value="Chromosome"/>
</dbReference>
<dbReference type="CDD" id="cd02205">
    <property type="entry name" value="CBS_pair_SF"/>
    <property type="match status" value="1"/>
</dbReference>